<organism evidence="1 2">
    <name type="scientific">Clunio marinus</name>
    <dbReference type="NCBI Taxonomy" id="568069"/>
    <lineage>
        <taxon>Eukaryota</taxon>
        <taxon>Metazoa</taxon>
        <taxon>Ecdysozoa</taxon>
        <taxon>Arthropoda</taxon>
        <taxon>Hexapoda</taxon>
        <taxon>Insecta</taxon>
        <taxon>Pterygota</taxon>
        <taxon>Neoptera</taxon>
        <taxon>Endopterygota</taxon>
        <taxon>Diptera</taxon>
        <taxon>Nematocera</taxon>
        <taxon>Chironomoidea</taxon>
        <taxon>Chironomidae</taxon>
        <taxon>Clunio</taxon>
    </lineage>
</organism>
<dbReference type="EMBL" id="CVRI01000047">
    <property type="protein sequence ID" value="CRK98416.1"/>
    <property type="molecule type" value="Genomic_DNA"/>
</dbReference>
<dbReference type="Proteomes" id="UP000183832">
    <property type="component" value="Unassembled WGS sequence"/>
</dbReference>
<protein>
    <submittedName>
        <fullName evidence="1">CLUMA_CG011774, isoform A</fullName>
    </submittedName>
</protein>
<name>A0A1J1IDX1_9DIPT</name>
<evidence type="ECO:0000313" key="1">
    <source>
        <dbReference type="EMBL" id="CRK98416.1"/>
    </source>
</evidence>
<keyword evidence="2" id="KW-1185">Reference proteome</keyword>
<accession>A0A1J1IDX1</accession>
<reference evidence="1 2" key="1">
    <citation type="submission" date="2015-04" db="EMBL/GenBank/DDBJ databases">
        <authorList>
            <person name="Syromyatnikov M.Y."/>
            <person name="Popov V.N."/>
        </authorList>
    </citation>
    <scope>NUCLEOTIDE SEQUENCE [LARGE SCALE GENOMIC DNA]</scope>
</reference>
<proteinExistence type="predicted"/>
<sequence length="68" mass="7879">MIMSHNFQENARKFRRTKLRQISSTSITSLKDIRMNRTCINQVSLGFEPAFSYAHVSHHTTFSSTFSP</sequence>
<gene>
    <name evidence="1" type="ORF">CLUMA_CG011774</name>
</gene>
<evidence type="ECO:0000313" key="2">
    <source>
        <dbReference type="Proteomes" id="UP000183832"/>
    </source>
</evidence>
<dbReference type="AlphaFoldDB" id="A0A1J1IDX1"/>